<evidence type="ECO:0000313" key="2">
    <source>
        <dbReference type="WBParaSite" id="PS1159_v2.g16226.t1"/>
    </source>
</evidence>
<name>A0AC35FCJ6_9BILA</name>
<organism evidence="1 2">
    <name type="scientific">Panagrolaimus sp. PS1159</name>
    <dbReference type="NCBI Taxonomy" id="55785"/>
    <lineage>
        <taxon>Eukaryota</taxon>
        <taxon>Metazoa</taxon>
        <taxon>Ecdysozoa</taxon>
        <taxon>Nematoda</taxon>
        <taxon>Chromadorea</taxon>
        <taxon>Rhabditida</taxon>
        <taxon>Tylenchina</taxon>
        <taxon>Panagrolaimomorpha</taxon>
        <taxon>Panagrolaimoidea</taxon>
        <taxon>Panagrolaimidae</taxon>
        <taxon>Panagrolaimus</taxon>
    </lineage>
</organism>
<sequence>RKGAENMLFQYSQQPKYTENLIFIMQNNTNDMALLQAAATSLKNFIKFVWKEEGESQLSEDSRKDIRQRIFDLMFNESPAISRQMTEALRIISSVDFPDIWPELLDQLIYAIPKVVHENDRLFSCLTILDDLCMKYRHELKSNQLWLEIKLVLDKIFIPLTELFVAYSNGAPMDNSRIINLTKMVSIYHSLLSQDLPEVVEDNLKAWIDTFTELFSLTDLPGVEDSALDALWDEVCIVITVYAQRYEEEIQPHMQTMVTLIWNALNGTKAK</sequence>
<evidence type="ECO:0000313" key="1">
    <source>
        <dbReference type="Proteomes" id="UP000887580"/>
    </source>
</evidence>
<accession>A0AC35FCJ6</accession>
<reference evidence="2" key="1">
    <citation type="submission" date="2022-11" db="UniProtKB">
        <authorList>
            <consortium name="WormBaseParasite"/>
        </authorList>
    </citation>
    <scope>IDENTIFICATION</scope>
</reference>
<dbReference type="Proteomes" id="UP000887580">
    <property type="component" value="Unplaced"/>
</dbReference>
<protein>
    <submittedName>
        <fullName evidence="2">Importin N-terminal domain-containing protein</fullName>
    </submittedName>
</protein>
<proteinExistence type="predicted"/>
<dbReference type="WBParaSite" id="PS1159_v2.g16226.t1">
    <property type="protein sequence ID" value="PS1159_v2.g16226.t1"/>
    <property type="gene ID" value="PS1159_v2.g16226"/>
</dbReference>